<keyword evidence="4 7" id="KW-0238">DNA-binding</keyword>
<dbReference type="Pfam" id="PF00072">
    <property type="entry name" value="Response_reg"/>
    <property type="match status" value="1"/>
</dbReference>
<dbReference type="GO" id="GO:0006355">
    <property type="term" value="P:regulation of DNA-templated transcription"/>
    <property type="evidence" value="ECO:0007669"/>
    <property type="project" value="InterPro"/>
</dbReference>
<evidence type="ECO:0000256" key="4">
    <source>
        <dbReference type="ARBA" id="ARBA00023125"/>
    </source>
</evidence>
<gene>
    <name evidence="10" type="ORF">AUP44_13080</name>
</gene>
<reference evidence="10 11" key="1">
    <citation type="submission" date="2015-12" db="EMBL/GenBank/DDBJ databases">
        <title>Genome sequence of Tistrella mobilis MCCC 1A02139.</title>
        <authorList>
            <person name="Lu L."/>
            <person name="Lai Q."/>
            <person name="Shao Z."/>
            <person name="Qian P."/>
        </authorList>
    </citation>
    <scope>NUCLEOTIDE SEQUENCE [LARGE SCALE GENOMIC DNA]</scope>
    <source>
        <strain evidence="10 11">MCCC 1A02139</strain>
    </source>
</reference>
<evidence type="ECO:0000256" key="3">
    <source>
        <dbReference type="ARBA" id="ARBA00023015"/>
    </source>
</evidence>
<dbReference type="Proteomes" id="UP000075787">
    <property type="component" value="Unassembled WGS sequence"/>
</dbReference>
<dbReference type="SMART" id="SM00862">
    <property type="entry name" value="Trans_reg_C"/>
    <property type="match status" value="1"/>
</dbReference>
<evidence type="ECO:0000313" key="10">
    <source>
        <dbReference type="EMBL" id="KYO50436.1"/>
    </source>
</evidence>
<dbReference type="InterPro" id="IPR001867">
    <property type="entry name" value="OmpR/PhoB-type_DNA-bd"/>
</dbReference>
<dbReference type="AlphaFoldDB" id="A0A162K3Y2"/>
<dbReference type="GO" id="GO:0032993">
    <property type="term" value="C:protein-DNA complex"/>
    <property type="evidence" value="ECO:0007669"/>
    <property type="project" value="TreeGrafter"/>
</dbReference>
<evidence type="ECO:0000256" key="6">
    <source>
        <dbReference type="PROSITE-ProRule" id="PRU00169"/>
    </source>
</evidence>
<dbReference type="InterPro" id="IPR011006">
    <property type="entry name" value="CheY-like_superfamily"/>
</dbReference>
<dbReference type="Gene3D" id="3.40.50.2300">
    <property type="match status" value="1"/>
</dbReference>
<keyword evidence="5" id="KW-0804">Transcription</keyword>
<dbReference type="PANTHER" id="PTHR48111:SF67">
    <property type="entry name" value="TRANSCRIPTIONAL REGULATORY PROTEIN TCTD"/>
    <property type="match status" value="1"/>
</dbReference>
<feature type="domain" description="Response regulatory" evidence="8">
    <location>
        <begin position="2"/>
        <end position="116"/>
    </location>
</feature>
<dbReference type="GO" id="GO:0000976">
    <property type="term" value="F:transcription cis-regulatory region binding"/>
    <property type="evidence" value="ECO:0007669"/>
    <property type="project" value="TreeGrafter"/>
</dbReference>
<dbReference type="PROSITE" id="PS51755">
    <property type="entry name" value="OMPR_PHOB"/>
    <property type="match status" value="1"/>
</dbReference>
<evidence type="ECO:0000313" key="11">
    <source>
        <dbReference type="Proteomes" id="UP000075787"/>
    </source>
</evidence>
<feature type="DNA-binding region" description="OmpR/PhoB-type" evidence="7">
    <location>
        <begin position="124"/>
        <end position="220"/>
    </location>
</feature>
<proteinExistence type="predicted"/>
<dbReference type="SUPFAM" id="SSF52172">
    <property type="entry name" value="CheY-like"/>
    <property type="match status" value="1"/>
</dbReference>
<name>A0A162K3Y2_9PROT</name>
<dbReference type="CDD" id="cd00383">
    <property type="entry name" value="trans_reg_C"/>
    <property type="match status" value="1"/>
</dbReference>
<dbReference type="RefSeq" id="WP_062768139.1">
    <property type="nucleotide sequence ID" value="NZ_CP121027.1"/>
</dbReference>
<evidence type="ECO:0000256" key="2">
    <source>
        <dbReference type="ARBA" id="ARBA00023012"/>
    </source>
</evidence>
<dbReference type="GeneID" id="97240184"/>
<keyword evidence="3" id="KW-0805">Transcription regulation</keyword>
<dbReference type="SMART" id="SM00448">
    <property type="entry name" value="REC"/>
    <property type="match status" value="1"/>
</dbReference>
<keyword evidence="2" id="KW-0902">Two-component regulatory system</keyword>
<evidence type="ECO:0000259" key="9">
    <source>
        <dbReference type="PROSITE" id="PS51755"/>
    </source>
</evidence>
<dbReference type="OrthoDB" id="9802426at2"/>
<dbReference type="InterPro" id="IPR036388">
    <property type="entry name" value="WH-like_DNA-bd_sf"/>
</dbReference>
<dbReference type="PROSITE" id="PS50110">
    <property type="entry name" value="RESPONSE_REGULATORY"/>
    <property type="match status" value="1"/>
</dbReference>
<dbReference type="InterPro" id="IPR001789">
    <property type="entry name" value="Sig_transdc_resp-reg_receiver"/>
</dbReference>
<keyword evidence="1 6" id="KW-0597">Phosphoprotein</keyword>
<dbReference type="EMBL" id="LPZR01000198">
    <property type="protein sequence ID" value="KYO50436.1"/>
    <property type="molecule type" value="Genomic_DNA"/>
</dbReference>
<dbReference type="GO" id="GO:0005829">
    <property type="term" value="C:cytosol"/>
    <property type="evidence" value="ECO:0007669"/>
    <property type="project" value="TreeGrafter"/>
</dbReference>
<evidence type="ECO:0000256" key="5">
    <source>
        <dbReference type="ARBA" id="ARBA00023163"/>
    </source>
</evidence>
<dbReference type="FunFam" id="3.40.50.2300:FF:000002">
    <property type="entry name" value="DNA-binding response regulator PhoP"/>
    <property type="match status" value="1"/>
</dbReference>
<protein>
    <submittedName>
        <fullName evidence="10">Two-component system response regulator</fullName>
    </submittedName>
</protein>
<feature type="modified residue" description="4-aspartylphosphate" evidence="6">
    <location>
        <position position="51"/>
    </location>
</feature>
<dbReference type="Gene3D" id="1.10.10.10">
    <property type="entry name" value="Winged helix-like DNA-binding domain superfamily/Winged helix DNA-binding domain"/>
    <property type="match status" value="1"/>
</dbReference>
<evidence type="ECO:0000256" key="7">
    <source>
        <dbReference type="PROSITE-ProRule" id="PRU01091"/>
    </source>
</evidence>
<organism evidence="10 11">
    <name type="scientific">Tistrella mobilis</name>
    <dbReference type="NCBI Taxonomy" id="171437"/>
    <lineage>
        <taxon>Bacteria</taxon>
        <taxon>Pseudomonadati</taxon>
        <taxon>Pseudomonadota</taxon>
        <taxon>Alphaproteobacteria</taxon>
        <taxon>Geminicoccales</taxon>
        <taxon>Geminicoccaceae</taxon>
        <taxon>Tistrella</taxon>
    </lineage>
</organism>
<accession>A0A162K3Y2</accession>
<dbReference type="Gene3D" id="6.10.250.690">
    <property type="match status" value="1"/>
</dbReference>
<sequence>MRILLVEDTHDVGEAICRRFEAIGHSVDWETDGTAAAEILDFTDYALVILDVMLPGLDGFEILRRLRRAGNTTPVLLLTARSEVEDRVGGLDLGADDYLVKPFDFRELEARARVLMRRTAGEATNLLTCGDVIIDRAARQVRLGTREIPLKRREMTLLELFAARPGRVFGKDELLDQLFGFGEGANPNAIELYVGRLRKKLEGAKVRIVTVRGAGYQLVTDDPV</sequence>
<dbReference type="GO" id="GO:0000156">
    <property type="term" value="F:phosphorelay response regulator activity"/>
    <property type="evidence" value="ECO:0007669"/>
    <property type="project" value="TreeGrafter"/>
</dbReference>
<dbReference type="InterPro" id="IPR039420">
    <property type="entry name" value="WalR-like"/>
</dbReference>
<feature type="domain" description="OmpR/PhoB-type" evidence="9">
    <location>
        <begin position="124"/>
        <end position="220"/>
    </location>
</feature>
<dbReference type="PANTHER" id="PTHR48111">
    <property type="entry name" value="REGULATOR OF RPOS"/>
    <property type="match status" value="1"/>
</dbReference>
<comment type="caution">
    <text evidence="10">The sequence shown here is derived from an EMBL/GenBank/DDBJ whole genome shotgun (WGS) entry which is preliminary data.</text>
</comment>
<dbReference type="Pfam" id="PF00486">
    <property type="entry name" value="Trans_reg_C"/>
    <property type="match status" value="1"/>
</dbReference>
<evidence type="ECO:0000259" key="8">
    <source>
        <dbReference type="PROSITE" id="PS50110"/>
    </source>
</evidence>
<evidence type="ECO:0000256" key="1">
    <source>
        <dbReference type="ARBA" id="ARBA00022553"/>
    </source>
</evidence>